<keyword evidence="3" id="KW-1185">Reference proteome</keyword>
<dbReference type="EMBL" id="OCTN01000004">
    <property type="protein sequence ID" value="SOH94575.1"/>
    <property type="molecule type" value="Genomic_DNA"/>
</dbReference>
<dbReference type="PANTHER" id="PTHR35811:SF1">
    <property type="entry name" value="HTH OST-TYPE DOMAIN-CONTAINING PROTEIN"/>
    <property type="match status" value="1"/>
</dbReference>
<evidence type="ECO:0000259" key="1">
    <source>
        <dbReference type="Pfam" id="PF01936"/>
    </source>
</evidence>
<name>A0A2C9CTW4_9RHOB</name>
<proteinExistence type="predicted"/>
<dbReference type="RefSeq" id="WP_097930278.1">
    <property type="nucleotide sequence ID" value="NZ_OCTN01000004.1"/>
</dbReference>
<dbReference type="OrthoDB" id="9783963at2"/>
<evidence type="ECO:0000313" key="2">
    <source>
        <dbReference type="EMBL" id="SOH94575.1"/>
    </source>
</evidence>
<dbReference type="InterPro" id="IPR021139">
    <property type="entry name" value="NYN"/>
</dbReference>
<accession>A0A2C9CTW4</accession>
<dbReference type="PANTHER" id="PTHR35811">
    <property type="entry name" value="SLR1870 PROTEIN"/>
    <property type="match status" value="1"/>
</dbReference>
<dbReference type="CDD" id="cd11297">
    <property type="entry name" value="PIN_LabA-like_N_1"/>
    <property type="match status" value="1"/>
</dbReference>
<dbReference type="Gene3D" id="3.40.50.1010">
    <property type="entry name" value="5'-nuclease"/>
    <property type="match status" value="1"/>
</dbReference>
<dbReference type="Pfam" id="PF01936">
    <property type="entry name" value="NYN"/>
    <property type="match status" value="1"/>
</dbReference>
<feature type="domain" description="NYN" evidence="1">
    <location>
        <begin position="5"/>
        <end position="130"/>
    </location>
</feature>
<dbReference type="Proteomes" id="UP000220034">
    <property type="component" value="Unassembled WGS sequence"/>
</dbReference>
<dbReference type="AlphaFoldDB" id="A0A2C9CTW4"/>
<protein>
    <submittedName>
        <fullName evidence="2">Uncharacterized conserved protein, LabA/DUF88 family</fullName>
    </submittedName>
</protein>
<evidence type="ECO:0000313" key="3">
    <source>
        <dbReference type="Proteomes" id="UP000220034"/>
    </source>
</evidence>
<gene>
    <name evidence="2" type="ORF">SAMN06273572_104275</name>
</gene>
<organism evidence="2 3">
    <name type="scientific">Pontivivens marinum</name>
    <dbReference type="NCBI Taxonomy" id="1690039"/>
    <lineage>
        <taxon>Bacteria</taxon>
        <taxon>Pseudomonadati</taxon>
        <taxon>Pseudomonadota</taxon>
        <taxon>Alphaproteobacteria</taxon>
        <taxon>Rhodobacterales</taxon>
        <taxon>Paracoccaceae</taxon>
        <taxon>Pontivivens</taxon>
    </lineage>
</organism>
<sequence length="223" mass="24491">MTRQRVAVLIDGDNVSPKHSAQILTHAATLGQVDIARVYTCGQQNSDWLSMPGYRYMHAGAGKNAADILLCIDAMEVSARDDITTFMIATSDGDFSHLALRLREYGRAVYGMGESKSPTCFRHACTSFRALPALNTAPAKPVRDNPQYTDLDAKIRTVIAQGSQDGIKMAILGVQMHKQHGIRIATYPDKNWRTYLTQRPTLFEVGPKGPDAMVKFCPAGFVS</sequence>
<dbReference type="GO" id="GO:0004540">
    <property type="term" value="F:RNA nuclease activity"/>
    <property type="evidence" value="ECO:0007669"/>
    <property type="project" value="InterPro"/>
</dbReference>
<reference evidence="3" key="1">
    <citation type="submission" date="2017-09" db="EMBL/GenBank/DDBJ databases">
        <authorList>
            <person name="Varghese N."/>
            <person name="Submissions S."/>
        </authorList>
    </citation>
    <scope>NUCLEOTIDE SEQUENCE [LARGE SCALE GENOMIC DNA]</scope>
    <source>
        <strain evidence="3">C7</strain>
    </source>
</reference>